<evidence type="ECO:0000256" key="5">
    <source>
        <dbReference type="ARBA" id="ARBA00023163"/>
    </source>
</evidence>
<dbReference type="Gene3D" id="4.10.280.10">
    <property type="entry name" value="Helix-loop-helix DNA-binding domain"/>
    <property type="match status" value="1"/>
</dbReference>
<evidence type="ECO:0000256" key="2">
    <source>
        <dbReference type="ARBA" id="ARBA00011738"/>
    </source>
</evidence>
<feature type="domain" description="BHLH" evidence="7">
    <location>
        <begin position="45"/>
        <end position="94"/>
    </location>
</feature>
<proteinExistence type="predicted"/>
<comment type="subcellular location">
    <subcellularLocation>
        <location evidence="1">Nucleus</location>
    </subcellularLocation>
</comment>
<gene>
    <name evidence="8" type="ORF">SHERM_17632</name>
</gene>
<name>A0A9N7MU67_STRHE</name>
<evidence type="ECO:0000256" key="6">
    <source>
        <dbReference type="ARBA" id="ARBA00023242"/>
    </source>
</evidence>
<evidence type="ECO:0000259" key="7">
    <source>
        <dbReference type="PROSITE" id="PS50888"/>
    </source>
</evidence>
<comment type="caution">
    <text evidence="8">The sequence shown here is derived from an EMBL/GenBank/DDBJ whole genome shotgun (WGS) entry which is preliminary data.</text>
</comment>
<keyword evidence="9" id="KW-1185">Reference proteome</keyword>
<keyword evidence="5" id="KW-0804">Transcription</keyword>
<keyword evidence="3" id="KW-0805">Transcription regulation</keyword>
<dbReference type="InterPro" id="IPR011598">
    <property type="entry name" value="bHLH_dom"/>
</dbReference>
<dbReference type="PANTHER" id="PTHR31945">
    <property type="entry name" value="TRANSCRIPTION FACTOR SCREAM2-RELATED"/>
    <property type="match status" value="1"/>
</dbReference>
<keyword evidence="6" id="KW-0539">Nucleus</keyword>
<evidence type="ECO:0000256" key="4">
    <source>
        <dbReference type="ARBA" id="ARBA00023125"/>
    </source>
</evidence>
<reference evidence="8" key="1">
    <citation type="submission" date="2019-12" db="EMBL/GenBank/DDBJ databases">
        <authorList>
            <person name="Scholes J."/>
        </authorList>
    </citation>
    <scope>NUCLEOTIDE SEQUENCE</scope>
</reference>
<dbReference type="Proteomes" id="UP001153555">
    <property type="component" value="Unassembled WGS sequence"/>
</dbReference>
<dbReference type="Pfam" id="PF22754">
    <property type="entry name" value="bHLH-TF_ACT-like_plant"/>
    <property type="match status" value="1"/>
</dbReference>
<dbReference type="FunFam" id="4.10.280.10:FF:000096">
    <property type="entry name" value="Basic helix-loop-helix (BHLH) DNA-binding superfamily protein"/>
    <property type="match status" value="1"/>
</dbReference>
<dbReference type="GO" id="GO:0003700">
    <property type="term" value="F:DNA-binding transcription factor activity"/>
    <property type="evidence" value="ECO:0007669"/>
    <property type="project" value="TreeGrafter"/>
</dbReference>
<protein>
    <submittedName>
        <fullName evidence="8">Basic helix-loop-helix (BHLH) DNA-binding superfamily protein</fullName>
    </submittedName>
</protein>
<dbReference type="GO" id="GO:0005634">
    <property type="term" value="C:nucleus"/>
    <property type="evidence" value="ECO:0007669"/>
    <property type="project" value="UniProtKB-SubCell"/>
</dbReference>
<evidence type="ECO:0000256" key="1">
    <source>
        <dbReference type="ARBA" id="ARBA00004123"/>
    </source>
</evidence>
<keyword evidence="4 8" id="KW-0238">DNA-binding</keyword>
<dbReference type="GO" id="GO:0043565">
    <property type="term" value="F:sequence-specific DNA binding"/>
    <property type="evidence" value="ECO:0007669"/>
    <property type="project" value="TreeGrafter"/>
</dbReference>
<evidence type="ECO:0000313" key="8">
    <source>
        <dbReference type="EMBL" id="CAA0818741.1"/>
    </source>
</evidence>
<dbReference type="InterPro" id="IPR036638">
    <property type="entry name" value="HLH_DNA-bd_sf"/>
</dbReference>
<dbReference type="Pfam" id="PF00010">
    <property type="entry name" value="HLH"/>
    <property type="match status" value="1"/>
</dbReference>
<dbReference type="AlphaFoldDB" id="A0A9N7MU67"/>
<dbReference type="SMART" id="SM00353">
    <property type="entry name" value="HLH"/>
    <property type="match status" value="1"/>
</dbReference>
<dbReference type="SUPFAM" id="SSF47459">
    <property type="entry name" value="HLH, helix-loop-helix DNA-binding domain"/>
    <property type="match status" value="1"/>
</dbReference>
<evidence type="ECO:0000256" key="3">
    <source>
        <dbReference type="ARBA" id="ARBA00023015"/>
    </source>
</evidence>
<comment type="subunit">
    <text evidence="2">Homodimer.</text>
</comment>
<dbReference type="InterPro" id="IPR054502">
    <property type="entry name" value="bHLH-TF_ACT-like_plant"/>
</dbReference>
<organism evidence="8 9">
    <name type="scientific">Striga hermonthica</name>
    <name type="common">Purple witchweed</name>
    <name type="synonym">Buchnera hermonthica</name>
    <dbReference type="NCBI Taxonomy" id="68872"/>
    <lineage>
        <taxon>Eukaryota</taxon>
        <taxon>Viridiplantae</taxon>
        <taxon>Streptophyta</taxon>
        <taxon>Embryophyta</taxon>
        <taxon>Tracheophyta</taxon>
        <taxon>Spermatophyta</taxon>
        <taxon>Magnoliopsida</taxon>
        <taxon>eudicotyledons</taxon>
        <taxon>Gunneridae</taxon>
        <taxon>Pentapetalae</taxon>
        <taxon>asterids</taxon>
        <taxon>lamiids</taxon>
        <taxon>Lamiales</taxon>
        <taxon>Orobanchaceae</taxon>
        <taxon>Buchnereae</taxon>
        <taxon>Striga</taxon>
    </lineage>
</organism>
<dbReference type="PANTHER" id="PTHR31945:SF26">
    <property type="entry name" value="TRANSCRIPTION FACTOR BHLH35"/>
    <property type="match status" value="1"/>
</dbReference>
<sequence>MDNVDDEYINYWETNKFLQSEELDSCYLDEAAISAGYYDSSSPDGLQSKNIASERMRRKRLNDKLYALRSVVPNITKMDKASIIRDAISYIQLLHNEEKKIEAEICELESGGQDSHFATNYLRVVNMGDRTIVVSLTCGKRADTMVRLCEMFESLNLNIITANINTFSQKLSNTLLIKGDEEKDVLRLKIENAIASINGPDSPMSI</sequence>
<evidence type="ECO:0000313" key="9">
    <source>
        <dbReference type="Proteomes" id="UP001153555"/>
    </source>
</evidence>
<dbReference type="InterPro" id="IPR051358">
    <property type="entry name" value="TF_AMS/ICE1/BHLH6-like"/>
</dbReference>
<dbReference type="OrthoDB" id="623055at2759"/>
<accession>A0A9N7MU67</accession>
<dbReference type="PROSITE" id="PS50888">
    <property type="entry name" value="BHLH"/>
    <property type="match status" value="1"/>
</dbReference>
<dbReference type="EMBL" id="CACSLK010017620">
    <property type="protein sequence ID" value="CAA0818741.1"/>
    <property type="molecule type" value="Genomic_DNA"/>
</dbReference>
<dbReference type="GO" id="GO:0046983">
    <property type="term" value="F:protein dimerization activity"/>
    <property type="evidence" value="ECO:0007669"/>
    <property type="project" value="InterPro"/>
</dbReference>